<feature type="domain" description="RNase H type-1" evidence="1">
    <location>
        <begin position="22"/>
        <end position="74"/>
    </location>
</feature>
<dbReference type="InterPro" id="IPR053151">
    <property type="entry name" value="RNase_H-like"/>
</dbReference>
<dbReference type="GO" id="GO:0003676">
    <property type="term" value="F:nucleic acid binding"/>
    <property type="evidence" value="ECO:0007669"/>
    <property type="project" value="InterPro"/>
</dbReference>
<protein>
    <submittedName>
        <fullName evidence="2">Ribonuclease H protein</fullName>
    </submittedName>
</protein>
<dbReference type="InterPro" id="IPR002156">
    <property type="entry name" value="RNaseH_domain"/>
</dbReference>
<sequence length="79" mass="8237">MWGSLGGGLRMLVGCDLTWMVFGCGFTKGLGACSAYVAKLWGVLEGLKMARVCGVRKLEIHIDSMVVVTSINAGKGGTA</sequence>
<evidence type="ECO:0000313" key="2">
    <source>
        <dbReference type="EMBL" id="MCI44373.1"/>
    </source>
</evidence>
<accession>A0A392S5Z9</accession>
<dbReference type="PANTHER" id="PTHR47723">
    <property type="entry name" value="OS05G0353850 PROTEIN"/>
    <property type="match status" value="1"/>
</dbReference>
<keyword evidence="3" id="KW-1185">Reference proteome</keyword>
<organism evidence="2 3">
    <name type="scientific">Trifolium medium</name>
    <dbReference type="NCBI Taxonomy" id="97028"/>
    <lineage>
        <taxon>Eukaryota</taxon>
        <taxon>Viridiplantae</taxon>
        <taxon>Streptophyta</taxon>
        <taxon>Embryophyta</taxon>
        <taxon>Tracheophyta</taxon>
        <taxon>Spermatophyta</taxon>
        <taxon>Magnoliopsida</taxon>
        <taxon>eudicotyledons</taxon>
        <taxon>Gunneridae</taxon>
        <taxon>Pentapetalae</taxon>
        <taxon>rosids</taxon>
        <taxon>fabids</taxon>
        <taxon>Fabales</taxon>
        <taxon>Fabaceae</taxon>
        <taxon>Papilionoideae</taxon>
        <taxon>50 kb inversion clade</taxon>
        <taxon>NPAAA clade</taxon>
        <taxon>Hologalegina</taxon>
        <taxon>IRL clade</taxon>
        <taxon>Trifolieae</taxon>
        <taxon>Trifolium</taxon>
    </lineage>
</organism>
<dbReference type="AlphaFoldDB" id="A0A392S5Z9"/>
<evidence type="ECO:0000259" key="1">
    <source>
        <dbReference type="Pfam" id="PF13456"/>
    </source>
</evidence>
<dbReference type="SUPFAM" id="SSF53098">
    <property type="entry name" value="Ribonuclease H-like"/>
    <property type="match status" value="1"/>
</dbReference>
<dbReference type="InterPro" id="IPR044730">
    <property type="entry name" value="RNase_H-like_dom_plant"/>
</dbReference>
<dbReference type="InterPro" id="IPR012337">
    <property type="entry name" value="RNaseH-like_sf"/>
</dbReference>
<dbReference type="Gene3D" id="3.30.420.10">
    <property type="entry name" value="Ribonuclease H-like superfamily/Ribonuclease H"/>
    <property type="match status" value="1"/>
</dbReference>
<comment type="caution">
    <text evidence="2">The sequence shown here is derived from an EMBL/GenBank/DDBJ whole genome shotgun (WGS) entry which is preliminary data.</text>
</comment>
<evidence type="ECO:0000313" key="3">
    <source>
        <dbReference type="Proteomes" id="UP000265520"/>
    </source>
</evidence>
<reference evidence="2 3" key="1">
    <citation type="journal article" date="2018" name="Front. Plant Sci.">
        <title>Red Clover (Trifolium pratense) and Zigzag Clover (T. medium) - A Picture of Genomic Similarities and Differences.</title>
        <authorList>
            <person name="Dluhosova J."/>
            <person name="Istvanek J."/>
            <person name="Nedelnik J."/>
            <person name="Repkova J."/>
        </authorList>
    </citation>
    <scope>NUCLEOTIDE SEQUENCE [LARGE SCALE GENOMIC DNA]</scope>
    <source>
        <strain evidence="3">cv. 10/8</strain>
        <tissue evidence="2">Leaf</tissue>
    </source>
</reference>
<dbReference type="CDD" id="cd06222">
    <property type="entry name" value="RNase_H_like"/>
    <property type="match status" value="1"/>
</dbReference>
<feature type="non-terminal residue" evidence="2">
    <location>
        <position position="79"/>
    </location>
</feature>
<dbReference type="Pfam" id="PF13456">
    <property type="entry name" value="RVT_3"/>
    <property type="match status" value="1"/>
</dbReference>
<dbReference type="Proteomes" id="UP000265520">
    <property type="component" value="Unassembled WGS sequence"/>
</dbReference>
<dbReference type="GO" id="GO:0004523">
    <property type="term" value="F:RNA-DNA hybrid ribonuclease activity"/>
    <property type="evidence" value="ECO:0007669"/>
    <property type="project" value="InterPro"/>
</dbReference>
<name>A0A392S5Z9_9FABA</name>
<proteinExistence type="predicted"/>
<dbReference type="InterPro" id="IPR036397">
    <property type="entry name" value="RNaseH_sf"/>
</dbReference>
<dbReference type="PANTHER" id="PTHR47723:SF13">
    <property type="entry name" value="PUTATIVE-RELATED"/>
    <property type="match status" value="1"/>
</dbReference>
<dbReference type="EMBL" id="LXQA010329809">
    <property type="protein sequence ID" value="MCI44373.1"/>
    <property type="molecule type" value="Genomic_DNA"/>
</dbReference>